<organism evidence="1 2">
    <name type="scientific">Meloidogyne enterolobii</name>
    <name type="common">Root-knot nematode worm</name>
    <name type="synonym">Meloidogyne mayaguensis</name>
    <dbReference type="NCBI Taxonomy" id="390850"/>
    <lineage>
        <taxon>Eukaryota</taxon>
        <taxon>Metazoa</taxon>
        <taxon>Ecdysozoa</taxon>
        <taxon>Nematoda</taxon>
        <taxon>Chromadorea</taxon>
        <taxon>Rhabditida</taxon>
        <taxon>Tylenchina</taxon>
        <taxon>Tylenchomorpha</taxon>
        <taxon>Tylenchoidea</taxon>
        <taxon>Meloidogynidae</taxon>
        <taxon>Meloidogyninae</taxon>
        <taxon>Meloidogyne</taxon>
    </lineage>
</organism>
<accession>A0A6V7VE17</accession>
<dbReference type="OrthoDB" id="406844at2759"/>
<protein>
    <submittedName>
        <fullName evidence="1">Uncharacterized protein</fullName>
    </submittedName>
</protein>
<evidence type="ECO:0000313" key="1">
    <source>
        <dbReference type="EMBL" id="CAD2173190.1"/>
    </source>
</evidence>
<dbReference type="InterPro" id="IPR015943">
    <property type="entry name" value="WD40/YVTN_repeat-like_dom_sf"/>
</dbReference>
<comment type="caution">
    <text evidence="1">The sequence shown here is derived from an EMBL/GenBank/DDBJ whole genome shotgun (WGS) entry which is preliminary data.</text>
</comment>
<dbReference type="Gene3D" id="2.130.10.10">
    <property type="entry name" value="YVTN repeat-like/Quinoprotein amine dehydrogenase"/>
    <property type="match status" value="1"/>
</dbReference>
<dbReference type="Proteomes" id="UP000580250">
    <property type="component" value="Unassembled WGS sequence"/>
</dbReference>
<dbReference type="AlphaFoldDB" id="A0A6V7VE17"/>
<name>A0A6V7VE17_MELEN</name>
<reference evidence="1 2" key="1">
    <citation type="submission" date="2020-08" db="EMBL/GenBank/DDBJ databases">
        <authorList>
            <person name="Koutsovoulos G."/>
            <person name="Danchin GJ E."/>
        </authorList>
    </citation>
    <scope>NUCLEOTIDE SEQUENCE [LARGE SCALE GENOMIC DNA]</scope>
</reference>
<sequence length="86" mass="9712">MSRPELLPPVHYTISKIFYFQGFDCSPILYNFDGSTIKFICKLDVPSENKNNQANVNSAFAMFRNFDKRAAVANGGGEVNLEYIIL</sequence>
<evidence type="ECO:0000313" key="2">
    <source>
        <dbReference type="Proteomes" id="UP000580250"/>
    </source>
</evidence>
<proteinExistence type="predicted"/>
<dbReference type="EMBL" id="CAJEWN010000214">
    <property type="protein sequence ID" value="CAD2173190.1"/>
    <property type="molecule type" value="Genomic_DNA"/>
</dbReference>
<gene>
    <name evidence="1" type="ORF">MENT_LOCUS24783</name>
</gene>